<dbReference type="PANTHER" id="PTHR37273">
    <property type="entry name" value="CHROMOSOME 8, WHOLE GENOME SHOTGUN SEQUENCE"/>
    <property type="match status" value="1"/>
</dbReference>
<dbReference type="STRING" id="28573.A0A0U1LZY3"/>
<dbReference type="Gene3D" id="2.30.110.10">
    <property type="entry name" value="Electron Transport, Fmn-binding Protein, Chain A"/>
    <property type="match status" value="1"/>
</dbReference>
<evidence type="ECO:0000256" key="2">
    <source>
        <dbReference type="SAM" id="SignalP"/>
    </source>
</evidence>
<dbReference type="InterPro" id="IPR055343">
    <property type="entry name" value="CREG_beta-barrel"/>
</dbReference>
<evidence type="ECO:0000313" key="4">
    <source>
        <dbReference type="EMBL" id="CRG88839.1"/>
    </source>
</evidence>
<dbReference type="InterPro" id="IPR012349">
    <property type="entry name" value="Split_barrel_FMN-bd"/>
</dbReference>
<keyword evidence="5" id="KW-1185">Reference proteome</keyword>
<reference evidence="4 5" key="1">
    <citation type="submission" date="2015-04" db="EMBL/GenBank/DDBJ databases">
        <authorList>
            <person name="Syromyatnikov M.Y."/>
            <person name="Popov V.N."/>
        </authorList>
    </citation>
    <scope>NUCLEOTIDE SEQUENCE [LARGE SCALE GENOMIC DNA]</scope>
    <source>
        <strain evidence="4">WF-38-12</strain>
    </source>
</reference>
<dbReference type="AlphaFoldDB" id="A0A0U1LZY3"/>
<accession>A0A0U1LZY3</accession>
<feature type="chain" id="PRO_5006711399" description="CREG-like beta-barrel domain-containing protein" evidence="2">
    <location>
        <begin position="22"/>
        <end position="351"/>
    </location>
</feature>
<evidence type="ECO:0000313" key="5">
    <source>
        <dbReference type="Proteomes" id="UP000054383"/>
    </source>
</evidence>
<proteinExistence type="predicted"/>
<feature type="domain" description="CREG-like beta-barrel" evidence="3">
    <location>
        <begin position="129"/>
        <end position="319"/>
    </location>
</feature>
<feature type="signal peptide" evidence="2">
    <location>
        <begin position="1"/>
        <end position="21"/>
    </location>
</feature>
<dbReference type="PANTHER" id="PTHR37273:SF1">
    <property type="entry name" value="ADL397C-AP"/>
    <property type="match status" value="1"/>
</dbReference>
<evidence type="ECO:0000256" key="1">
    <source>
        <dbReference type="SAM" id="MobiDB-lite"/>
    </source>
</evidence>
<dbReference type="Proteomes" id="UP000054383">
    <property type="component" value="Unassembled WGS sequence"/>
</dbReference>
<organism evidence="4 5">
    <name type="scientific">Talaromyces islandicus</name>
    <name type="common">Penicillium islandicum</name>
    <dbReference type="NCBI Taxonomy" id="28573"/>
    <lineage>
        <taxon>Eukaryota</taxon>
        <taxon>Fungi</taxon>
        <taxon>Dikarya</taxon>
        <taxon>Ascomycota</taxon>
        <taxon>Pezizomycotina</taxon>
        <taxon>Eurotiomycetes</taxon>
        <taxon>Eurotiomycetidae</taxon>
        <taxon>Eurotiales</taxon>
        <taxon>Trichocomaceae</taxon>
        <taxon>Talaromyces</taxon>
        <taxon>Talaromyces sect. Islandici</taxon>
    </lineage>
</organism>
<protein>
    <recommendedName>
        <fullName evidence="3">CREG-like beta-barrel domain-containing protein</fullName>
    </recommendedName>
</protein>
<dbReference type="Pfam" id="PF13883">
    <property type="entry name" value="CREG_beta-barrel"/>
    <property type="match status" value="1"/>
</dbReference>
<name>A0A0U1LZY3_TALIS</name>
<evidence type="ECO:0000259" key="3">
    <source>
        <dbReference type="Pfam" id="PF13883"/>
    </source>
</evidence>
<dbReference type="OMA" id="LSIDWWH"/>
<gene>
    <name evidence="4" type="ORF">PISL3812_05874</name>
</gene>
<sequence>MARLTGLAVAVCALFAAWTSAVPLVIVEGNHDLQQAFWNEDTDPLKDFVSDVANDKELPPSPLDSEKKESSFSSLLRSSLHNAHIIDYPPFINLFHDEEEEEEQADGNEDKYEENSLIQRPSWFTSTLMARRLLALSSIGVASSVYQTPSRRAPAGLEGVSVSLPEYIADCASSSSSSLSATTTTLIGNGNPVLLGLYVSTTFQNAASGSNVSLSIDWWDHLDRTQPLYPGFPLSAAGLPRVSLLGYIEHIPSSSEEEEEEEETRKALEDCFVAAHPDSQVWLPGKTDSPHSGFWARLVVTQAYWIGGFGDTQQIGWINMTEWRGIGRESSPPGIGDGRGWEDVRLPGESH</sequence>
<feature type="region of interest" description="Disordered" evidence="1">
    <location>
        <begin position="328"/>
        <end position="351"/>
    </location>
</feature>
<dbReference type="OrthoDB" id="2138282at2759"/>
<feature type="compositionally biased region" description="Basic and acidic residues" evidence="1">
    <location>
        <begin position="339"/>
        <end position="351"/>
    </location>
</feature>
<dbReference type="EMBL" id="CVMT01000005">
    <property type="protein sequence ID" value="CRG88839.1"/>
    <property type="molecule type" value="Genomic_DNA"/>
</dbReference>
<dbReference type="SUPFAM" id="SSF50475">
    <property type="entry name" value="FMN-binding split barrel"/>
    <property type="match status" value="1"/>
</dbReference>
<keyword evidence="2" id="KW-0732">Signal</keyword>